<dbReference type="Gene3D" id="2.60.120.380">
    <property type="match status" value="1"/>
</dbReference>
<reference evidence="2 3" key="1">
    <citation type="journal article" date="2007" name="Science">
        <title>Sea anemone genome reveals ancestral eumetazoan gene repertoire and genomic organization.</title>
        <authorList>
            <person name="Putnam N.H."/>
            <person name="Srivastava M."/>
            <person name="Hellsten U."/>
            <person name="Dirks B."/>
            <person name="Chapman J."/>
            <person name="Salamov A."/>
            <person name="Terry A."/>
            <person name="Shapiro H."/>
            <person name="Lindquist E."/>
            <person name="Kapitonov V.V."/>
            <person name="Jurka J."/>
            <person name="Genikhovich G."/>
            <person name="Grigoriev I.V."/>
            <person name="Lucas S.M."/>
            <person name="Steele R.E."/>
            <person name="Finnerty J.R."/>
            <person name="Technau U."/>
            <person name="Martindale M.Q."/>
            <person name="Rokhsar D.S."/>
        </authorList>
    </citation>
    <scope>NUCLEOTIDE SEQUENCE [LARGE SCALE GENOMIC DNA]</scope>
    <source>
        <strain evidence="3">CH2 X CH6</strain>
    </source>
</reference>
<evidence type="ECO:0000259" key="1">
    <source>
        <dbReference type="PROSITE" id="PS50835"/>
    </source>
</evidence>
<dbReference type="InterPro" id="IPR013783">
    <property type="entry name" value="Ig-like_fold"/>
</dbReference>
<dbReference type="InterPro" id="IPR007110">
    <property type="entry name" value="Ig-like_dom"/>
</dbReference>
<proteinExistence type="predicted"/>
<dbReference type="NCBIfam" id="TIGR04183">
    <property type="entry name" value="Por_Secre_tail"/>
    <property type="match status" value="1"/>
</dbReference>
<keyword evidence="3" id="KW-1185">Reference proteome</keyword>
<dbReference type="Gene3D" id="2.60.40.10">
    <property type="entry name" value="Immunoglobulins"/>
    <property type="match status" value="1"/>
</dbReference>
<dbReference type="EMBL" id="DS478750">
    <property type="protein sequence ID" value="EDO25636.1"/>
    <property type="molecule type" value="Genomic_DNA"/>
</dbReference>
<evidence type="ECO:0000313" key="3">
    <source>
        <dbReference type="Proteomes" id="UP000001593"/>
    </source>
</evidence>
<evidence type="ECO:0000313" key="2">
    <source>
        <dbReference type="EMBL" id="EDO25636.1"/>
    </source>
</evidence>
<dbReference type="AlphaFoldDB" id="A8DVX3"/>
<organism evidence="2 3">
    <name type="scientific">Nematostella vectensis</name>
    <name type="common">Starlet sea anemone</name>
    <dbReference type="NCBI Taxonomy" id="45351"/>
    <lineage>
        <taxon>Eukaryota</taxon>
        <taxon>Metazoa</taxon>
        <taxon>Cnidaria</taxon>
        <taxon>Anthozoa</taxon>
        <taxon>Hexacorallia</taxon>
        <taxon>Actiniaria</taxon>
        <taxon>Edwardsiidae</taxon>
        <taxon>Nematostella</taxon>
    </lineage>
</organism>
<feature type="domain" description="Ig-like" evidence="1">
    <location>
        <begin position="1"/>
        <end position="83"/>
    </location>
</feature>
<dbReference type="InterPro" id="IPR026444">
    <property type="entry name" value="Secre_tail"/>
</dbReference>
<dbReference type="PROSITE" id="PS50835">
    <property type="entry name" value="IG_LIKE"/>
    <property type="match status" value="2"/>
</dbReference>
<accession>A8DVX3</accession>
<protein>
    <recommendedName>
        <fullName evidence="1">Ig-like domain-containing protein</fullName>
    </recommendedName>
</protein>
<dbReference type="PhylomeDB" id="A8DVX3"/>
<gene>
    <name evidence="2" type="ORF">NEMVEDRAFT_v1g225835</name>
</gene>
<feature type="domain" description="Ig-like" evidence="1">
    <location>
        <begin position="185"/>
        <end position="276"/>
    </location>
</feature>
<name>A8DVX3_NEMVE</name>
<dbReference type="HOGENOM" id="CLU_738294_0_0_1"/>
<dbReference type="InParanoid" id="A8DVX3"/>
<sequence length="375" mass="39208">MGCEDQNTSFSVTASGAGGYQWQVDNGSGYTNITNNSTFSGATTSTLSVNNIPFSLDGANVRCIMTNSCSASIKDTSDPATVTVIGNAKVTKQTGDLTTCEKIPTKFGVSATGAVSGYRWQVLQKGASSFTDVMNGGVYSGATSDSLAISQIPATMDGAYLRCIVSSACKADTSDSIKVEVQPLPKVVQDPPNVSVIHGSDATFVIEAQGLNLTYRWQAGYQGTYSFINNNAIYSGVDNDTLVVSKVSEAQNGFTYRCIISGKGNCAADPDTSSVAILNVLPPLSIATTNAENGIQLYPNPVTGTEMTVTINNSSKDLSYKVINTVGKVVAEGSLPNTANHNQTISVDGLSAGVYTFQVSNKNGTKISSIQFSKL</sequence>
<dbReference type="InterPro" id="IPR036179">
    <property type="entry name" value="Ig-like_dom_sf"/>
</dbReference>
<dbReference type="Pfam" id="PF18962">
    <property type="entry name" value="Por_Secre_tail"/>
    <property type="match status" value="1"/>
</dbReference>
<dbReference type="SUPFAM" id="SSF48726">
    <property type="entry name" value="Immunoglobulin"/>
    <property type="match status" value="1"/>
</dbReference>
<dbReference type="Proteomes" id="UP000001593">
    <property type="component" value="Unassembled WGS sequence"/>
</dbReference>